<keyword evidence="10" id="KW-0289">Folate biosynthesis</keyword>
<comment type="pathway">
    <text evidence="3">Cofactor biosynthesis; tetrahydrofolate biosynthesis; 7,8-dihydrofolate from 2-amino-4-hydroxy-6-hydroxymethyl-7,8-dihydropteridine diphosphate and 4-aminobenzoate: step 1/2.</text>
</comment>
<dbReference type="GO" id="GO:0005829">
    <property type="term" value="C:cytosol"/>
    <property type="evidence" value="ECO:0007669"/>
    <property type="project" value="TreeGrafter"/>
</dbReference>
<evidence type="ECO:0000256" key="3">
    <source>
        <dbReference type="ARBA" id="ARBA00004763"/>
    </source>
</evidence>
<keyword evidence="14" id="KW-1185">Reference proteome</keyword>
<keyword evidence="8" id="KW-0479">Metal-binding</keyword>
<dbReference type="Pfam" id="PF00809">
    <property type="entry name" value="Pterin_bind"/>
    <property type="match status" value="1"/>
</dbReference>
<dbReference type="HOGENOM" id="CLU_008023_0_2_7"/>
<keyword evidence="9" id="KW-0460">Magnesium</keyword>
<dbReference type="PANTHER" id="PTHR20941:SF1">
    <property type="entry name" value="FOLIC ACID SYNTHESIS PROTEIN FOL1"/>
    <property type="match status" value="1"/>
</dbReference>
<evidence type="ECO:0000256" key="2">
    <source>
        <dbReference type="ARBA" id="ARBA00001946"/>
    </source>
</evidence>
<proteinExistence type="inferred from homology"/>
<dbReference type="PROSITE" id="PS50972">
    <property type="entry name" value="PTERIN_BINDING"/>
    <property type="match status" value="1"/>
</dbReference>
<evidence type="ECO:0000313" key="13">
    <source>
        <dbReference type="EMBL" id="AJE04846.1"/>
    </source>
</evidence>
<evidence type="ECO:0000256" key="7">
    <source>
        <dbReference type="ARBA" id="ARBA00022679"/>
    </source>
</evidence>
<reference evidence="13 14" key="1">
    <citation type="journal article" date="2015" name="Genome Announc.">
        <title>Complete Genome of Geobacter pickeringii G13T, a Metal-Reducing Isolate from Sedimentary Kaolin Deposits.</title>
        <authorList>
            <person name="Badalamenti J.P."/>
            <person name="Bond D.R."/>
        </authorList>
    </citation>
    <scope>NUCLEOTIDE SEQUENCE [LARGE SCALE GENOMIC DNA]</scope>
    <source>
        <strain evidence="13 14">G13</strain>
    </source>
</reference>
<dbReference type="SUPFAM" id="SSF51717">
    <property type="entry name" value="Dihydropteroate synthetase-like"/>
    <property type="match status" value="1"/>
</dbReference>
<evidence type="ECO:0000256" key="6">
    <source>
        <dbReference type="ARBA" id="ARBA00016919"/>
    </source>
</evidence>
<dbReference type="Proteomes" id="UP000057609">
    <property type="component" value="Chromosome"/>
</dbReference>
<comment type="catalytic activity">
    <reaction evidence="1">
        <text>(7,8-dihydropterin-6-yl)methyl diphosphate + 4-aminobenzoate = 7,8-dihydropteroate + diphosphate</text>
        <dbReference type="Rhea" id="RHEA:19949"/>
        <dbReference type="ChEBI" id="CHEBI:17836"/>
        <dbReference type="ChEBI" id="CHEBI:17839"/>
        <dbReference type="ChEBI" id="CHEBI:33019"/>
        <dbReference type="ChEBI" id="CHEBI:72950"/>
        <dbReference type="EC" id="2.5.1.15"/>
    </reaction>
</comment>
<evidence type="ECO:0000256" key="8">
    <source>
        <dbReference type="ARBA" id="ARBA00022723"/>
    </source>
</evidence>
<dbReference type="EC" id="2.5.1.15" evidence="5"/>
<dbReference type="EMBL" id="CP009788">
    <property type="protein sequence ID" value="AJE04846.1"/>
    <property type="molecule type" value="Genomic_DNA"/>
</dbReference>
<evidence type="ECO:0000256" key="1">
    <source>
        <dbReference type="ARBA" id="ARBA00000012"/>
    </source>
</evidence>
<dbReference type="STRING" id="345632.GPICK_07035"/>
<dbReference type="PANTHER" id="PTHR20941">
    <property type="entry name" value="FOLATE SYNTHESIS PROTEINS"/>
    <property type="match status" value="1"/>
</dbReference>
<evidence type="ECO:0000313" key="14">
    <source>
        <dbReference type="Proteomes" id="UP000057609"/>
    </source>
</evidence>
<dbReference type="AlphaFoldDB" id="A0A0B5BLD8"/>
<dbReference type="InterPro" id="IPR000489">
    <property type="entry name" value="Pterin-binding_dom"/>
</dbReference>
<evidence type="ECO:0000256" key="10">
    <source>
        <dbReference type="ARBA" id="ARBA00022909"/>
    </source>
</evidence>
<dbReference type="OrthoDB" id="9811744at2"/>
<gene>
    <name evidence="13" type="ORF">GPICK_07035</name>
</gene>
<comment type="cofactor">
    <cofactor evidence="2">
        <name>Mg(2+)</name>
        <dbReference type="ChEBI" id="CHEBI:18420"/>
    </cofactor>
</comment>
<dbReference type="GO" id="GO:0046656">
    <property type="term" value="P:folic acid biosynthetic process"/>
    <property type="evidence" value="ECO:0007669"/>
    <property type="project" value="UniProtKB-KW"/>
</dbReference>
<evidence type="ECO:0000256" key="9">
    <source>
        <dbReference type="ARBA" id="ARBA00022842"/>
    </source>
</evidence>
<dbReference type="GO" id="GO:0046654">
    <property type="term" value="P:tetrahydrofolate biosynthetic process"/>
    <property type="evidence" value="ECO:0007669"/>
    <property type="project" value="TreeGrafter"/>
</dbReference>
<dbReference type="Gene3D" id="3.20.20.20">
    <property type="entry name" value="Dihydropteroate synthase-like"/>
    <property type="match status" value="1"/>
</dbReference>
<accession>A0A0B5BLD8</accession>
<dbReference type="GO" id="GO:0004156">
    <property type="term" value="F:dihydropteroate synthase activity"/>
    <property type="evidence" value="ECO:0007669"/>
    <property type="project" value="UniProtKB-EC"/>
</dbReference>
<dbReference type="KEGG" id="gpi:GPICK_07035"/>
<dbReference type="NCBIfam" id="TIGR01496">
    <property type="entry name" value="DHPS"/>
    <property type="match status" value="1"/>
</dbReference>
<protein>
    <recommendedName>
        <fullName evidence="6">Dihydropteroate synthase</fullName>
        <ecNumber evidence="5">2.5.1.15</ecNumber>
    </recommendedName>
    <alternativeName>
        <fullName evidence="11">Dihydropteroate pyrophosphorylase</fullName>
    </alternativeName>
</protein>
<dbReference type="InterPro" id="IPR006390">
    <property type="entry name" value="DHP_synth_dom"/>
</dbReference>
<organism evidence="13 14">
    <name type="scientific">Geobacter pickeringii</name>
    <dbReference type="NCBI Taxonomy" id="345632"/>
    <lineage>
        <taxon>Bacteria</taxon>
        <taxon>Pseudomonadati</taxon>
        <taxon>Thermodesulfobacteriota</taxon>
        <taxon>Desulfuromonadia</taxon>
        <taxon>Geobacterales</taxon>
        <taxon>Geobacteraceae</taxon>
        <taxon>Geobacter</taxon>
    </lineage>
</organism>
<name>A0A0B5BLD8_9BACT</name>
<dbReference type="GO" id="GO:0046872">
    <property type="term" value="F:metal ion binding"/>
    <property type="evidence" value="ECO:0007669"/>
    <property type="project" value="UniProtKB-KW"/>
</dbReference>
<sequence>MRLLEQESPSATLWAFGRRSLDLSRRPCIMGILNVTPDSFSDGNTYFDRFRAVDRALEMEAEGADIIDIGGESTRPFSPPVDVDEELRRVVPVVEALAGRLSIPISVDTYKAAVVRATMNAGAEIANDISGLTFDDAMSAAVAESGAGLVVMHTRGTPDSMQLSTGYDDIMADVVSFLGQSLHRARAAGIPDERVVIDPGIGFGKSVAGNLEILRRLSEFAGLGRPVLLGTSRKTFIGKVLGREVDERLFGTAATVALGVARGASIFRVHDVKAMRDVADMAHAIAYPAD</sequence>
<dbReference type="InterPro" id="IPR045031">
    <property type="entry name" value="DHP_synth-like"/>
</dbReference>
<dbReference type="CDD" id="cd00739">
    <property type="entry name" value="DHPS"/>
    <property type="match status" value="1"/>
</dbReference>
<dbReference type="FunFam" id="3.20.20.20:FF:000006">
    <property type="entry name" value="Dihydropteroate synthase"/>
    <property type="match status" value="1"/>
</dbReference>
<evidence type="ECO:0000256" key="5">
    <source>
        <dbReference type="ARBA" id="ARBA00012458"/>
    </source>
</evidence>
<evidence type="ECO:0000256" key="11">
    <source>
        <dbReference type="ARBA" id="ARBA00030193"/>
    </source>
</evidence>
<evidence type="ECO:0000256" key="4">
    <source>
        <dbReference type="ARBA" id="ARBA00009503"/>
    </source>
</evidence>
<dbReference type="InterPro" id="IPR011005">
    <property type="entry name" value="Dihydropteroate_synth-like_sf"/>
</dbReference>
<evidence type="ECO:0000259" key="12">
    <source>
        <dbReference type="PROSITE" id="PS50972"/>
    </source>
</evidence>
<comment type="similarity">
    <text evidence="4">Belongs to the DHPS family.</text>
</comment>
<keyword evidence="7" id="KW-0808">Transferase</keyword>
<feature type="domain" description="Pterin-binding" evidence="12">
    <location>
        <begin position="27"/>
        <end position="280"/>
    </location>
</feature>
<dbReference type="PROSITE" id="PS00793">
    <property type="entry name" value="DHPS_2"/>
    <property type="match status" value="1"/>
</dbReference>